<dbReference type="EMBL" id="VSSQ01127127">
    <property type="protein sequence ID" value="MPN56602.1"/>
    <property type="molecule type" value="Genomic_DNA"/>
</dbReference>
<name>A0A645J0H9_9ZZZZ</name>
<protein>
    <submittedName>
        <fullName evidence="1">Uncharacterized protein</fullName>
    </submittedName>
</protein>
<accession>A0A645J0H9</accession>
<evidence type="ECO:0000313" key="1">
    <source>
        <dbReference type="EMBL" id="MPN56602.1"/>
    </source>
</evidence>
<comment type="caution">
    <text evidence="1">The sequence shown here is derived from an EMBL/GenBank/DDBJ whole genome shotgun (WGS) entry which is preliminary data.</text>
</comment>
<organism evidence="1">
    <name type="scientific">bioreactor metagenome</name>
    <dbReference type="NCBI Taxonomy" id="1076179"/>
    <lineage>
        <taxon>unclassified sequences</taxon>
        <taxon>metagenomes</taxon>
        <taxon>ecological metagenomes</taxon>
    </lineage>
</organism>
<sequence>MLDAEIHKRDERQRQKEAGVQIGFFKEQREAEILAHRIGCHALTGRNVAERALHDHDDQIE</sequence>
<proteinExistence type="predicted"/>
<dbReference type="AlphaFoldDB" id="A0A645J0H9"/>
<gene>
    <name evidence="1" type="ORF">SDC9_204292</name>
</gene>
<reference evidence="1" key="1">
    <citation type="submission" date="2019-08" db="EMBL/GenBank/DDBJ databases">
        <authorList>
            <person name="Kucharzyk K."/>
            <person name="Murdoch R.W."/>
            <person name="Higgins S."/>
            <person name="Loffler F."/>
        </authorList>
    </citation>
    <scope>NUCLEOTIDE SEQUENCE</scope>
</reference>